<reference evidence="1 2" key="1">
    <citation type="journal article" date="2020" name="ISME J.">
        <title>Comparative genomics reveals insights into cyanobacterial evolution and habitat adaptation.</title>
        <authorList>
            <person name="Chen M.Y."/>
            <person name="Teng W.K."/>
            <person name="Zhao L."/>
            <person name="Hu C.X."/>
            <person name="Zhou Y.K."/>
            <person name="Han B.P."/>
            <person name="Song L.R."/>
            <person name="Shu W.S."/>
        </authorList>
    </citation>
    <scope>NUCLEOTIDE SEQUENCE [LARGE SCALE GENOMIC DNA]</scope>
    <source>
        <strain evidence="1 2">FACHB-391</strain>
    </source>
</reference>
<evidence type="ECO:0000313" key="1">
    <source>
        <dbReference type="EMBL" id="MBD2560010.1"/>
    </source>
</evidence>
<gene>
    <name evidence="1" type="ORF">H6G95_05120</name>
</gene>
<dbReference type="Proteomes" id="UP000604661">
    <property type="component" value="Unassembled WGS sequence"/>
</dbReference>
<name>A0ABR8EQK3_NOSLI</name>
<dbReference type="EMBL" id="JACJTE010000004">
    <property type="protein sequence ID" value="MBD2560010.1"/>
    <property type="molecule type" value="Genomic_DNA"/>
</dbReference>
<sequence>MNRDLIKCSFAIAIYPKRNIFFAHRLVKVVLQHNDSGDRYFIKTLLA</sequence>
<proteinExistence type="predicted"/>
<evidence type="ECO:0000313" key="2">
    <source>
        <dbReference type="Proteomes" id="UP000604661"/>
    </source>
</evidence>
<dbReference type="RefSeq" id="WP_190892015.1">
    <property type="nucleotide sequence ID" value="NZ_JACJTE010000004.1"/>
</dbReference>
<accession>A0ABR8EQK3</accession>
<comment type="caution">
    <text evidence="1">The sequence shown here is derived from an EMBL/GenBank/DDBJ whole genome shotgun (WGS) entry which is preliminary data.</text>
</comment>
<organism evidence="1 2">
    <name type="scientific">Nostoc linckia FACHB-391</name>
    <dbReference type="NCBI Taxonomy" id="2692906"/>
    <lineage>
        <taxon>Bacteria</taxon>
        <taxon>Bacillati</taxon>
        <taxon>Cyanobacteriota</taxon>
        <taxon>Cyanophyceae</taxon>
        <taxon>Nostocales</taxon>
        <taxon>Nostocaceae</taxon>
        <taxon>Nostoc</taxon>
    </lineage>
</organism>
<protein>
    <submittedName>
        <fullName evidence="1">Uncharacterized protein</fullName>
    </submittedName>
</protein>
<keyword evidence="2" id="KW-1185">Reference proteome</keyword>